<dbReference type="GO" id="GO:0016787">
    <property type="term" value="F:hydrolase activity"/>
    <property type="evidence" value="ECO:0007669"/>
    <property type="project" value="UniProtKB-KW"/>
</dbReference>
<dbReference type="Pfam" id="PF01738">
    <property type="entry name" value="DLH"/>
    <property type="match status" value="1"/>
</dbReference>
<dbReference type="EMBL" id="BONZ01000075">
    <property type="protein sequence ID" value="GIH18946.1"/>
    <property type="molecule type" value="Genomic_DNA"/>
</dbReference>
<name>A0A8J3QYN7_9ACTN</name>
<sequence length="303" mass="33907">MDSQTARRTELRALLGDLPDLDTTPTATVVAIEHYPGYEVHRLLLDLNGIEPVPACFVKPVDRERDRLPVVLYTHAHGGDLTIGKEELLRGRPELRTPPYAHALTRAGYAALCLDMWGFGERRGRSLDELFKVMIWHGQVLWGMMVYDSLRAVDYLASRSDVDTGRIAILGMSMGSTMAWWTAALDTRIAVCVDICCLTDYQALIRAGGLDRHGVYYYVPRLLTRFTTAGINALIAPRPHLGLAGRYDPLTPDDGLDVIDEQLRRVYAALDAPDAWRLSRYHCGHIETDGMRAEALAFLATWL</sequence>
<protein>
    <submittedName>
        <fullName evidence="2">Putative hydrolase YtaP</fullName>
    </submittedName>
</protein>
<dbReference type="RefSeq" id="WP_203922434.1">
    <property type="nucleotide sequence ID" value="NZ_BONZ01000075.1"/>
</dbReference>
<dbReference type="AlphaFoldDB" id="A0A8J3QYN7"/>
<dbReference type="PANTHER" id="PTHR47381">
    <property type="entry name" value="ALPHA/BETA-HYDROLASES SUPERFAMILY PROTEIN"/>
    <property type="match status" value="1"/>
</dbReference>
<feature type="domain" description="Dienelactone hydrolase" evidence="1">
    <location>
        <begin position="103"/>
        <end position="188"/>
    </location>
</feature>
<keyword evidence="2" id="KW-0378">Hydrolase</keyword>
<comment type="caution">
    <text evidence="2">The sequence shown here is derived from an EMBL/GenBank/DDBJ whole genome shotgun (WGS) entry which is preliminary data.</text>
</comment>
<reference evidence="2" key="1">
    <citation type="submission" date="2021-01" db="EMBL/GenBank/DDBJ databases">
        <title>Whole genome shotgun sequence of Rugosimonospora africana NBRC 104875.</title>
        <authorList>
            <person name="Komaki H."/>
            <person name="Tamura T."/>
        </authorList>
    </citation>
    <scope>NUCLEOTIDE SEQUENCE</scope>
    <source>
        <strain evidence="2">NBRC 104875</strain>
    </source>
</reference>
<gene>
    <name evidence="2" type="primary">ytaP</name>
    <name evidence="2" type="ORF">Raf01_71180</name>
</gene>
<accession>A0A8J3QYN7</accession>
<dbReference type="InterPro" id="IPR029058">
    <property type="entry name" value="AB_hydrolase_fold"/>
</dbReference>
<proteinExistence type="predicted"/>
<dbReference type="Proteomes" id="UP000642748">
    <property type="component" value="Unassembled WGS sequence"/>
</dbReference>
<evidence type="ECO:0000313" key="2">
    <source>
        <dbReference type="EMBL" id="GIH18946.1"/>
    </source>
</evidence>
<evidence type="ECO:0000259" key="1">
    <source>
        <dbReference type="Pfam" id="PF01738"/>
    </source>
</evidence>
<dbReference type="Gene3D" id="3.40.50.1820">
    <property type="entry name" value="alpha/beta hydrolase"/>
    <property type="match status" value="1"/>
</dbReference>
<dbReference type="PANTHER" id="PTHR47381:SF3">
    <property type="entry name" value="ALPHA_BETA-HYDROLASES SUPERFAMILY PROTEIN"/>
    <property type="match status" value="1"/>
</dbReference>
<dbReference type="InterPro" id="IPR002925">
    <property type="entry name" value="Dienelactn_hydro"/>
</dbReference>
<keyword evidence="3" id="KW-1185">Reference proteome</keyword>
<evidence type="ECO:0000313" key="3">
    <source>
        <dbReference type="Proteomes" id="UP000642748"/>
    </source>
</evidence>
<organism evidence="2 3">
    <name type="scientific">Rugosimonospora africana</name>
    <dbReference type="NCBI Taxonomy" id="556532"/>
    <lineage>
        <taxon>Bacteria</taxon>
        <taxon>Bacillati</taxon>
        <taxon>Actinomycetota</taxon>
        <taxon>Actinomycetes</taxon>
        <taxon>Micromonosporales</taxon>
        <taxon>Micromonosporaceae</taxon>
        <taxon>Rugosimonospora</taxon>
    </lineage>
</organism>
<dbReference type="SUPFAM" id="SSF53474">
    <property type="entry name" value="alpha/beta-Hydrolases"/>
    <property type="match status" value="1"/>
</dbReference>